<reference evidence="8 9" key="1">
    <citation type="submission" date="2019-04" db="EMBL/GenBank/DDBJ databases">
        <authorList>
            <person name="Yang Y."/>
            <person name="Wei D."/>
        </authorList>
    </citation>
    <scope>NUCLEOTIDE SEQUENCE [LARGE SCALE GENOMIC DNA]</scope>
    <source>
        <strain evidence="8 9">L-1-4w-11</strain>
    </source>
</reference>
<dbReference type="InterPro" id="IPR012338">
    <property type="entry name" value="Beta-lactam/transpept-like"/>
</dbReference>
<dbReference type="PRINTS" id="PR00118">
    <property type="entry name" value="BLACTAMASEA"/>
</dbReference>
<keyword evidence="4 6" id="KW-0378">Hydrolase</keyword>
<dbReference type="EMBL" id="SWKR01000002">
    <property type="protein sequence ID" value="TKD50914.1"/>
    <property type="molecule type" value="Genomic_DNA"/>
</dbReference>
<keyword evidence="9" id="KW-1185">Reference proteome</keyword>
<dbReference type="Proteomes" id="UP000309138">
    <property type="component" value="Unassembled WGS sequence"/>
</dbReference>
<sequence length="285" mass="30408">MPDRRMMIAGALAAMLAPRVSARQADGALEALRRRADVRLGLAVHDTGTGRRLTIDGMGRYAMCSTFKAPLAAAVLARVDAGRLRLDQPVRFGDGDLLDYAPAVRARRAEGRMTVAELCEAAVVLSDNSAANLLLPLIGGPAGLTRWFRSMGDGVSRLDRTEPTFNDVRGDETRDTTSSLAMAATLERMLVGDVLSSASRARRIEWMVASRTGASRLRAGLPADWRAGDKTGTSGDGWFNDIAIIWPPQRKPIVVACYLDAPGADTAVADAVHADIGAQIGHLFA</sequence>
<keyword evidence="5 6" id="KW-0046">Antibiotic resistance</keyword>
<dbReference type="SUPFAM" id="SSF56601">
    <property type="entry name" value="beta-lactamase/transpeptidase-like"/>
    <property type="match status" value="1"/>
</dbReference>
<gene>
    <name evidence="8" type="primary">bla</name>
    <name evidence="8" type="ORF">FBR43_09175</name>
</gene>
<dbReference type="InterPro" id="IPR000871">
    <property type="entry name" value="Beta-lactam_class-A"/>
</dbReference>
<comment type="similarity">
    <text evidence="2 6">Belongs to the class-A beta-lactamase family.</text>
</comment>
<dbReference type="PROSITE" id="PS00146">
    <property type="entry name" value="BETA_LACTAMASE_A"/>
    <property type="match status" value="1"/>
</dbReference>
<dbReference type="NCBIfam" id="NF033103">
    <property type="entry name" value="bla_class_A"/>
    <property type="match status" value="1"/>
</dbReference>
<comment type="catalytic activity">
    <reaction evidence="1 6">
        <text>a beta-lactam + H2O = a substituted beta-amino acid</text>
        <dbReference type="Rhea" id="RHEA:20401"/>
        <dbReference type="ChEBI" id="CHEBI:15377"/>
        <dbReference type="ChEBI" id="CHEBI:35627"/>
        <dbReference type="ChEBI" id="CHEBI:140347"/>
        <dbReference type="EC" id="3.5.2.6"/>
    </reaction>
</comment>
<name>A0A4U1L365_9SPHN</name>
<evidence type="ECO:0000259" key="7">
    <source>
        <dbReference type="Pfam" id="PF13354"/>
    </source>
</evidence>
<evidence type="ECO:0000256" key="3">
    <source>
        <dbReference type="ARBA" id="ARBA00012865"/>
    </source>
</evidence>
<comment type="caution">
    <text evidence="8">The sequence shown here is derived from an EMBL/GenBank/DDBJ whole genome shotgun (WGS) entry which is preliminary data.</text>
</comment>
<dbReference type="RefSeq" id="WP_136942860.1">
    <property type="nucleotide sequence ID" value="NZ_SWKR01000002.1"/>
</dbReference>
<evidence type="ECO:0000256" key="6">
    <source>
        <dbReference type="RuleBase" id="RU361140"/>
    </source>
</evidence>
<evidence type="ECO:0000256" key="4">
    <source>
        <dbReference type="ARBA" id="ARBA00022801"/>
    </source>
</evidence>
<accession>A0A4U1L365</accession>
<dbReference type="Pfam" id="PF13354">
    <property type="entry name" value="Beta-lactamase2"/>
    <property type="match status" value="1"/>
</dbReference>
<protein>
    <recommendedName>
        <fullName evidence="3 6">Beta-lactamase</fullName>
        <ecNumber evidence="3 6">3.5.2.6</ecNumber>
    </recommendedName>
</protein>
<evidence type="ECO:0000313" key="8">
    <source>
        <dbReference type="EMBL" id="TKD50914.1"/>
    </source>
</evidence>
<dbReference type="PANTHER" id="PTHR35333:SF3">
    <property type="entry name" value="BETA-LACTAMASE-TYPE TRANSPEPTIDASE FOLD CONTAINING PROTEIN"/>
    <property type="match status" value="1"/>
</dbReference>
<dbReference type="InterPro" id="IPR023650">
    <property type="entry name" value="Beta-lactam_class-A_AS"/>
</dbReference>
<dbReference type="InterPro" id="IPR045155">
    <property type="entry name" value="Beta-lactam_cat"/>
</dbReference>
<evidence type="ECO:0000313" key="9">
    <source>
        <dbReference type="Proteomes" id="UP000309138"/>
    </source>
</evidence>
<proteinExistence type="inferred from homology"/>
<dbReference type="AlphaFoldDB" id="A0A4U1L365"/>
<dbReference type="GO" id="GO:0046677">
    <property type="term" value="P:response to antibiotic"/>
    <property type="evidence" value="ECO:0007669"/>
    <property type="project" value="UniProtKB-UniRule"/>
</dbReference>
<dbReference type="OrthoDB" id="9784149at2"/>
<dbReference type="Gene3D" id="3.40.710.10">
    <property type="entry name" value="DD-peptidase/beta-lactamase superfamily"/>
    <property type="match status" value="1"/>
</dbReference>
<organism evidence="8 9">
    <name type="scientific">Sphingomonas baiyangensis</name>
    <dbReference type="NCBI Taxonomy" id="2572576"/>
    <lineage>
        <taxon>Bacteria</taxon>
        <taxon>Pseudomonadati</taxon>
        <taxon>Pseudomonadota</taxon>
        <taxon>Alphaproteobacteria</taxon>
        <taxon>Sphingomonadales</taxon>
        <taxon>Sphingomonadaceae</taxon>
        <taxon>Sphingomonas</taxon>
    </lineage>
</organism>
<dbReference type="EC" id="3.5.2.6" evidence="3 6"/>
<dbReference type="PANTHER" id="PTHR35333">
    <property type="entry name" value="BETA-LACTAMASE"/>
    <property type="match status" value="1"/>
</dbReference>
<dbReference type="GO" id="GO:0008800">
    <property type="term" value="F:beta-lactamase activity"/>
    <property type="evidence" value="ECO:0007669"/>
    <property type="project" value="UniProtKB-UniRule"/>
</dbReference>
<evidence type="ECO:0000256" key="5">
    <source>
        <dbReference type="ARBA" id="ARBA00023251"/>
    </source>
</evidence>
<evidence type="ECO:0000256" key="2">
    <source>
        <dbReference type="ARBA" id="ARBA00009009"/>
    </source>
</evidence>
<evidence type="ECO:0000256" key="1">
    <source>
        <dbReference type="ARBA" id="ARBA00001526"/>
    </source>
</evidence>
<feature type="domain" description="Beta-lactamase class A catalytic" evidence="7">
    <location>
        <begin position="41"/>
        <end position="257"/>
    </location>
</feature>
<dbReference type="GO" id="GO:0030655">
    <property type="term" value="P:beta-lactam antibiotic catabolic process"/>
    <property type="evidence" value="ECO:0007669"/>
    <property type="project" value="InterPro"/>
</dbReference>